<keyword evidence="3" id="KW-1185">Reference proteome</keyword>
<evidence type="ECO:0000313" key="3">
    <source>
        <dbReference type="Proteomes" id="UP000078576"/>
    </source>
</evidence>
<evidence type="ECO:0000256" key="1">
    <source>
        <dbReference type="SAM" id="MobiDB-lite"/>
    </source>
</evidence>
<feature type="compositionally biased region" description="Acidic residues" evidence="1">
    <location>
        <begin position="187"/>
        <end position="202"/>
    </location>
</feature>
<proteinExistence type="predicted"/>
<dbReference type="Proteomes" id="UP000078576">
    <property type="component" value="Unassembled WGS sequence"/>
</dbReference>
<protein>
    <submittedName>
        <fullName evidence="2">Uncharacterized protein</fullName>
    </submittedName>
</protein>
<organism evidence="2 3">
    <name type="scientific">Cytospora mali</name>
    <name type="common">Apple Valsa canker fungus</name>
    <name type="synonym">Valsa mali</name>
    <dbReference type="NCBI Taxonomy" id="578113"/>
    <lineage>
        <taxon>Eukaryota</taxon>
        <taxon>Fungi</taxon>
        <taxon>Dikarya</taxon>
        <taxon>Ascomycota</taxon>
        <taxon>Pezizomycotina</taxon>
        <taxon>Sordariomycetes</taxon>
        <taxon>Sordariomycetidae</taxon>
        <taxon>Diaporthales</taxon>
        <taxon>Cytosporaceae</taxon>
        <taxon>Cytospora</taxon>
    </lineage>
</organism>
<reference evidence="3" key="1">
    <citation type="submission" date="2014-12" db="EMBL/GenBank/DDBJ databases">
        <title>Genome Sequence of Valsa Canker Pathogens Uncovers a Specific Adaption of Colonization on Woody Bark.</title>
        <authorList>
            <person name="Yin Z."/>
            <person name="Liu H."/>
            <person name="Gao X."/>
            <person name="Li Z."/>
            <person name="Song N."/>
            <person name="Ke X."/>
            <person name="Dai Q."/>
            <person name="Wu Y."/>
            <person name="Sun Y."/>
            <person name="Xu J.-R."/>
            <person name="Kang Z.K."/>
            <person name="Wang L."/>
            <person name="Huang L."/>
        </authorList>
    </citation>
    <scope>NUCLEOTIDE SEQUENCE [LARGE SCALE GENOMIC DNA]</scope>
    <source>
        <strain evidence="3">SXYL134</strain>
    </source>
</reference>
<dbReference type="EMBL" id="KN714670">
    <property type="protein sequence ID" value="KUI53727.1"/>
    <property type="molecule type" value="Genomic_DNA"/>
</dbReference>
<dbReference type="AlphaFoldDB" id="A0A194UPW7"/>
<accession>A0A194UPW7</accession>
<feature type="region of interest" description="Disordered" evidence="1">
    <location>
        <begin position="178"/>
        <end position="202"/>
    </location>
</feature>
<evidence type="ECO:0000313" key="2">
    <source>
        <dbReference type="EMBL" id="KUI53727.1"/>
    </source>
</evidence>
<name>A0A194UPW7_CYTMA</name>
<dbReference type="OrthoDB" id="5391496at2759"/>
<gene>
    <name evidence="2" type="ORF">VP1G_01183</name>
</gene>
<sequence>MAAGPVIFSPALPSELLAYIIQHQTHPTTLIICYSRAEFLAHLISDVQNTTRRILYPETDPSDPSRPTDSRPNVNALLASPLYQVAIARHIRMVFVPTVSHLRAYLSVFTNDDSKVPPPPASTSARTKRQPLLLVYGFLNLHRDTSEWSAQGISSTAASHVDAATRAGFRAVIVDYPRRPSRQSDGNGDEAEDDDGGEVSEAEDSLLSAEVTVLSASARRAGVDLDDAAWTGRKVTVGRVLGRWFRYARLG</sequence>